<feature type="signal peptide" evidence="1">
    <location>
        <begin position="1"/>
        <end position="18"/>
    </location>
</feature>
<proteinExistence type="predicted"/>
<protein>
    <submittedName>
        <fullName evidence="2">Uncharacterized protein</fullName>
    </submittedName>
</protein>
<name>A0A9P6QWB4_9FUNG</name>
<dbReference type="Proteomes" id="UP000823405">
    <property type="component" value="Unassembled WGS sequence"/>
</dbReference>
<dbReference type="OrthoDB" id="2378587at2759"/>
<comment type="caution">
    <text evidence="2">The sequence shown here is derived from an EMBL/GenBank/DDBJ whole genome shotgun (WGS) entry which is preliminary data.</text>
</comment>
<dbReference type="EMBL" id="JAAAIN010001989">
    <property type="protein sequence ID" value="KAG0298502.1"/>
    <property type="molecule type" value="Genomic_DNA"/>
</dbReference>
<evidence type="ECO:0000313" key="3">
    <source>
        <dbReference type="Proteomes" id="UP000823405"/>
    </source>
</evidence>
<dbReference type="AlphaFoldDB" id="A0A9P6QWB4"/>
<dbReference type="Gene3D" id="2.30.30.40">
    <property type="entry name" value="SH3 Domains"/>
    <property type="match status" value="1"/>
</dbReference>
<organism evidence="2 3">
    <name type="scientific">Linnemannia gamsii</name>
    <dbReference type="NCBI Taxonomy" id="64522"/>
    <lineage>
        <taxon>Eukaryota</taxon>
        <taxon>Fungi</taxon>
        <taxon>Fungi incertae sedis</taxon>
        <taxon>Mucoromycota</taxon>
        <taxon>Mortierellomycotina</taxon>
        <taxon>Mortierellomycetes</taxon>
        <taxon>Mortierellales</taxon>
        <taxon>Mortierellaceae</taxon>
        <taxon>Linnemannia</taxon>
    </lineage>
</organism>
<keyword evidence="1" id="KW-0732">Signal</keyword>
<accession>A0A9P6QWB4</accession>
<sequence length="71" mass="7418">MLTRTIAVLSMIVAAASAAAAGVGPGTDYPVLGAANRGQNLNYRGRTGDWIFGDLWGGHTGTWIFTAYVDC</sequence>
<gene>
    <name evidence="2" type="ORF">BGZ97_004028</name>
</gene>
<reference evidence="2" key="1">
    <citation type="journal article" date="2020" name="Fungal Divers.">
        <title>Resolving the Mortierellaceae phylogeny through synthesis of multi-gene phylogenetics and phylogenomics.</title>
        <authorList>
            <person name="Vandepol N."/>
            <person name="Liber J."/>
            <person name="Desiro A."/>
            <person name="Na H."/>
            <person name="Kennedy M."/>
            <person name="Barry K."/>
            <person name="Grigoriev I.V."/>
            <person name="Miller A.N."/>
            <person name="O'Donnell K."/>
            <person name="Stajich J.E."/>
            <person name="Bonito G."/>
        </authorList>
    </citation>
    <scope>NUCLEOTIDE SEQUENCE</scope>
    <source>
        <strain evidence="2">NVP60</strain>
    </source>
</reference>
<feature type="chain" id="PRO_5040376710" evidence="1">
    <location>
        <begin position="19"/>
        <end position="71"/>
    </location>
</feature>
<keyword evidence="3" id="KW-1185">Reference proteome</keyword>
<evidence type="ECO:0000313" key="2">
    <source>
        <dbReference type="EMBL" id="KAG0298502.1"/>
    </source>
</evidence>
<evidence type="ECO:0000256" key="1">
    <source>
        <dbReference type="SAM" id="SignalP"/>
    </source>
</evidence>